<reference evidence="2 3" key="1">
    <citation type="journal article" date="2019" name="Commun. Biol.">
        <title>The bagworm genome reveals a unique fibroin gene that provides high tensile strength.</title>
        <authorList>
            <person name="Kono N."/>
            <person name="Nakamura H."/>
            <person name="Ohtoshi R."/>
            <person name="Tomita M."/>
            <person name="Numata K."/>
            <person name="Arakawa K."/>
        </authorList>
    </citation>
    <scope>NUCLEOTIDE SEQUENCE [LARGE SCALE GENOMIC DNA]</scope>
</reference>
<evidence type="ECO:0000313" key="2">
    <source>
        <dbReference type="EMBL" id="GBO98703.1"/>
    </source>
</evidence>
<dbReference type="InterPro" id="IPR026983">
    <property type="entry name" value="DHC"/>
</dbReference>
<dbReference type="STRING" id="151549.A0A4C1S968"/>
<protein>
    <submittedName>
        <fullName evidence="2">Dynein heavy chain 2, axonemal</fullName>
    </submittedName>
</protein>
<accession>A0A4C1S968</accession>
<dbReference type="GO" id="GO:0045505">
    <property type="term" value="F:dynein intermediate chain binding"/>
    <property type="evidence" value="ECO:0007669"/>
    <property type="project" value="InterPro"/>
</dbReference>
<dbReference type="Gene3D" id="1.20.1270.280">
    <property type="match status" value="1"/>
</dbReference>
<dbReference type="PANTHER" id="PTHR22878">
    <property type="entry name" value="DYNEIN HEAVY CHAIN 6, AXONEMAL-LIKE-RELATED"/>
    <property type="match status" value="1"/>
</dbReference>
<dbReference type="InterPro" id="IPR041228">
    <property type="entry name" value="Dynein_C"/>
</dbReference>
<dbReference type="Proteomes" id="UP000299102">
    <property type="component" value="Unassembled WGS sequence"/>
</dbReference>
<name>A0A4C1S968_EUMVA</name>
<dbReference type="Gene3D" id="3.10.490.20">
    <property type="match status" value="1"/>
</dbReference>
<evidence type="ECO:0000313" key="3">
    <source>
        <dbReference type="Proteomes" id="UP000299102"/>
    </source>
</evidence>
<dbReference type="GO" id="GO:0007018">
    <property type="term" value="P:microtubule-based movement"/>
    <property type="evidence" value="ECO:0007669"/>
    <property type="project" value="InterPro"/>
</dbReference>
<dbReference type="Pfam" id="PF18199">
    <property type="entry name" value="Dynein_C"/>
    <property type="match status" value="1"/>
</dbReference>
<dbReference type="AlphaFoldDB" id="A0A4C1S968"/>
<dbReference type="EMBL" id="BGZK01000001">
    <property type="protein sequence ID" value="GBO98703.1"/>
    <property type="molecule type" value="Genomic_DNA"/>
</dbReference>
<dbReference type="GO" id="GO:0051959">
    <property type="term" value="F:dynein light intermediate chain binding"/>
    <property type="evidence" value="ECO:0007669"/>
    <property type="project" value="InterPro"/>
</dbReference>
<gene>
    <name evidence="2" type="primary">DNAH2</name>
    <name evidence="2" type="ORF">EVAR_212_1</name>
</gene>
<dbReference type="InterPro" id="IPR043160">
    <property type="entry name" value="Dynein_C_barrel"/>
</dbReference>
<dbReference type="OrthoDB" id="447173at2759"/>
<feature type="domain" description="Dynein heavy chain C-terminal" evidence="1">
    <location>
        <begin position="16"/>
        <end position="234"/>
    </location>
</feature>
<organism evidence="2 3">
    <name type="scientific">Eumeta variegata</name>
    <name type="common">Bagworm moth</name>
    <name type="synonym">Eumeta japonica</name>
    <dbReference type="NCBI Taxonomy" id="151549"/>
    <lineage>
        <taxon>Eukaryota</taxon>
        <taxon>Metazoa</taxon>
        <taxon>Ecdysozoa</taxon>
        <taxon>Arthropoda</taxon>
        <taxon>Hexapoda</taxon>
        <taxon>Insecta</taxon>
        <taxon>Pterygota</taxon>
        <taxon>Neoptera</taxon>
        <taxon>Endopterygota</taxon>
        <taxon>Lepidoptera</taxon>
        <taxon>Glossata</taxon>
        <taxon>Ditrysia</taxon>
        <taxon>Tineoidea</taxon>
        <taxon>Psychidae</taxon>
        <taxon>Oiketicinae</taxon>
        <taxon>Eumeta</taxon>
    </lineage>
</organism>
<comment type="caution">
    <text evidence="2">The sequence shown here is derived from an EMBL/GenBank/DDBJ whole genome shotgun (WGS) entry which is preliminary data.</text>
</comment>
<dbReference type="PANTHER" id="PTHR22878:SF68">
    <property type="entry name" value="DYNEIN HEAVY CHAIN 6, AXONEMAL-LIKE"/>
    <property type="match status" value="1"/>
</dbReference>
<dbReference type="GO" id="GO:0030286">
    <property type="term" value="C:dynein complex"/>
    <property type="evidence" value="ECO:0007669"/>
    <property type="project" value="InterPro"/>
</dbReference>
<evidence type="ECO:0000259" key="1">
    <source>
        <dbReference type="Pfam" id="PF18199"/>
    </source>
</evidence>
<sequence length="256" mass="28713">MECRRCVTHTPVISVQVDEQAQEMILKLPGKIDLETTERVMGSESSMPMCVSLLQEITYFNALISNITAGLLELRKAIEGLVVMSEMLEVMYNCIFEGRVPTFWQKGRVSMKSLGAWCRELSQRGAHLGGWARAPRSPPALCWLPALVAPTGFLTATTARGEGWPIDTLCWEFTVINLEEQAFVRPPRDGGVYIRGLFLEGASWHKRDGCLQEPLPMQLVFPMSPIHFRPIRVTGRRVKSIMMNSFTPFSPASLLV</sequence>
<keyword evidence="3" id="KW-1185">Reference proteome</keyword>
<proteinExistence type="predicted"/>